<evidence type="ECO:0000256" key="3">
    <source>
        <dbReference type="ARBA" id="ARBA00023163"/>
    </source>
</evidence>
<protein>
    <submittedName>
        <fullName evidence="5">AraC family transcriptional regulator</fullName>
    </submittedName>
</protein>
<dbReference type="PANTHER" id="PTHR47894:SF1">
    <property type="entry name" value="HTH-TYPE TRANSCRIPTIONAL REGULATOR VQSM"/>
    <property type="match status" value="1"/>
</dbReference>
<dbReference type="PROSITE" id="PS01124">
    <property type="entry name" value="HTH_ARAC_FAMILY_2"/>
    <property type="match status" value="1"/>
</dbReference>
<sequence>MKFETQTISVRFVQALLSNVVTRTDYDPSWLSNTGFAPELLNLQGARITMEKFAELYRTLAIHTDDETLGMFSLPLRNGTLKYLCLCMLSAPVLSVALNRFCNFYRLINVDVQFEVSHTPEGLVRIALHEVGHLGSSRVLALELMLMLVQGVSSWMIAKKIPFVRICFPFPKPEHAAEYKHLYPGPVYFNEPTTALYMDPAYMNEPIRQDQNSLRKFLRNAPMNWFYFLETERPNTYRVRSYLTERMGQPLGLEQVASALHVSTRTLARRLADEGSSFQRIKDTLRRDLAVELLNKTRIPVADIAHKLGFEDATAFNRAFRQWTGSAPGAYRKRLQ</sequence>
<dbReference type="Pfam" id="PF12833">
    <property type="entry name" value="HTH_18"/>
    <property type="match status" value="1"/>
</dbReference>
<dbReference type="InterPro" id="IPR018060">
    <property type="entry name" value="HTH_AraC"/>
</dbReference>
<evidence type="ECO:0000256" key="1">
    <source>
        <dbReference type="ARBA" id="ARBA00023015"/>
    </source>
</evidence>
<dbReference type="EMBL" id="JAJHNU010000002">
    <property type="protein sequence ID" value="MDN4121441.1"/>
    <property type="molecule type" value="Genomic_DNA"/>
</dbReference>
<dbReference type="RefSeq" id="WP_266124120.1">
    <property type="nucleotide sequence ID" value="NZ_JAJHNU010000002.1"/>
</dbReference>
<feature type="domain" description="HTH araC/xylS-type" evidence="4">
    <location>
        <begin position="237"/>
        <end position="334"/>
    </location>
</feature>
<evidence type="ECO:0000256" key="2">
    <source>
        <dbReference type="ARBA" id="ARBA00023125"/>
    </source>
</evidence>
<keyword evidence="3" id="KW-0804">Transcription</keyword>
<comment type="caution">
    <text evidence="5">The sequence shown here is derived from an EMBL/GenBank/DDBJ whole genome shotgun (WGS) entry which is preliminary data.</text>
</comment>
<gene>
    <name evidence="5" type="ORF">LMS43_09085</name>
</gene>
<keyword evidence="2" id="KW-0238">DNA-binding</keyword>
<dbReference type="Gene3D" id="1.10.10.60">
    <property type="entry name" value="Homeodomain-like"/>
    <property type="match status" value="1"/>
</dbReference>
<dbReference type="PRINTS" id="PR00032">
    <property type="entry name" value="HTHARAC"/>
</dbReference>
<keyword evidence="6" id="KW-1185">Reference proteome</keyword>
<dbReference type="InterPro" id="IPR032687">
    <property type="entry name" value="AraC-type_N"/>
</dbReference>
<evidence type="ECO:0000313" key="6">
    <source>
        <dbReference type="Proteomes" id="UP001168613"/>
    </source>
</evidence>
<accession>A0ABT8EJH6</accession>
<proteinExistence type="predicted"/>
<evidence type="ECO:0000313" key="5">
    <source>
        <dbReference type="EMBL" id="MDN4121441.1"/>
    </source>
</evidence>
<organism evidence="5 6">
    <name type="scientific">Alcaligenes endophyticus</name>
    <dbReference type="NCBI Taxonomy" id="1929088"/>
    <lineage>
        <taxon>Bacteria</taxon>
        <taxon>Pseudomonadati</taxon>
        <taxon>Pseudomonadota</taxon>
        <taxon>Betaproteobacteria</taxon>
        <taxon>Burkholderiales</taxon>
        <taxon>Alcaligenaceae</taxon>
        <taxon>Alcaligenes</taxon>
    </lineage>
</organism>
<dbReference type="SUPFAM" id="SSF46689">
    <property type="entry name" value="Homeodomain-like"/>
    <property type="match status" value="1"/>
</dbReference>
<dbReference type="InterPro" id="IPR009057">
    <property type="entry name" value="Homeodomain-like_sf"/>
</dbReference>
<dbReference type="SMART" id="SM00342">
    <property type="entry name" value="HTH_ARAC"/>
    <property type="match status" value="1"/>
</dbReference>
<name>A0ABT8EJH6_9BURK</name>
<keyword evidence="1" id="KW-0805">Transcription regulation</keyword>
<reference evidence="5" key="1">
    <citation type="submission" date="2021-11" db="EMBL/GenBank/DDBJ databases">
        <title>Draft genome sequence of Alcaligenes endophyticus type strain CCUG 75668T.</title>
        <authorList>
            <person name="Salva-Serra F."/>
            <person name="Duran R.E."/>
            <person name="Seeger M."/>
            <person name="Moore E.R.B."/>
            <person name="Jaen-Luchoro D."/>
        </authorList>
    </citation>
    <scope>NUCLEOTIDE SEQUENCE</scope>
    <source>
        <strain evidence="5">CCUG 75668</strain>
    </source>
</reference>
<dbReference type="Pfam" id="PF12625">
    <property type="entry name" value="Arabinose_bd"/>
    <property type="match status" value="1"/>
</dbReference>
<evidence type="ECO:0000259" key="4">
    <source>
        <dbReference type="PROSITE" id="PS01124"/>
    </source>
</evidence>
<dbReference type="InterPro" id="IPR020449">
    <property type="entry name" value="Tscrpt_reg_AraC-type_HTH"/>
</dbReference>
<dbReference type="PANTHER" id="PTHR47894">
    <property type="entry name" value="HTH-TYPE TRANSCRIPTIONAL REGULATOR GADX"/>
    <property type="match status" value="1"/>
</dbReference>
<dbReference type="Proteomes" id="UP001168613">
    <property type="component" value="Unassembled WGS sequence"/>
</dbReference>